<keyword evidence="4" id="KW-1185">Reference proteome</keyword>
<sequence>MKRVLALIAVSAAAFGSTVLAACIGDEPGALPPIPQKDGGDSDTYVPPDNHDAGPPVPQEVDGLLLWLDGADSNSVQRKKPGTDETVVKWVDKSAKKNDYAPRAPEKAPKFAPGSMNGNTMSSVVFSNAGGTYLVGPVISSAEAEAFVVLHPAKRTIGLPPDAKVAYGLWQFGKLASAHPNANGHVQDSFGSLSDQTFFGAVAAQYGSISSPHIYSVVATQHSWDCFFNGALVNLNRPNPYKPGFNPNGSLLGASNNDSPLEPNQFFNGYIAEVIIYGKQLPPADHDKIQAYLAAKWGIALNDGGT</sequence>
<dbReference type="RefSeq" id="WP_394841749.1">
    <property type="nucleotide sequence ID" value="NZ_CP089982.1"/>
</dbReference>
<protein>
    <recommendedName>
        <fullName evidence="5">LamG domain-containing protein</fullName>
    </recommendedName>
</protein>
<organism evidence="3 4">
    <name type="scientific">Pendulispora brunnea</name>
    <dbReference type="NCBI Taxonomy" id="2905690"/>
    <lineage>
        <taxon>Bacteria</taxon>
        <taxon>Pseudomonadati</taxon>
        <taxon>Myxococcota</taxon>
        <taxon>Myxococcia</taxon>
        <taxon>Myxococcales</taxon>
        <taxon>Sorangiineae</taxon>
        <taxon>Pendulisporaceae</taxon>
        <taxon>Pendulispora</taxon>
    </lineage>
</organism>
<evidence type="ECO:0000256" key="1">
    <source>
        <dbReference type="SAM" id="MobiDB-lite"/>
    </source>
</evidence>
<accession>A0ABZ2JXB4</accession>
<evidence type="ECO:0000313" key="4">
    <source>
        <dbReference type="Proteomes" id="UP001379533"/>
    </source>
</evidence>
<dbReference type="Proteomes" id="UP001379533">
    <property type="component" value="Chromosome"/>
</dbReference>
<name>A0ABZ2JXB4_9BACT</name>
<dbReference type="InterPro" id="IPR013320">
    <property type="entry name" value="ConA-like_dom_sf"/>
</dbReference>
<gene>
    <name evidence="3" type="ORF">LZC95_32320</name>
</gene>
<feature type="chain" id="PRO_5047511214" description="LamG domain-containing protein" evidence="2">
    <location>
        <begin position="22"/>
        <end position="306"/>
    </location>
</feature>
<dbReference type="PROSITE" id="PS51257">
    <property type="entry name" value="PROKAR_LIPOPROTEIN"/>
    <property type="match status" value="1"/>
</dbReference>
<feature type="signal peptide" evidence="2">
    <location>
        <begin position="1"/>
        <end position="21"/>
    </location>
</feature>
<feature type="region of interest" description="Disordered" evidence="1">
    <location>
        <begin position="31"/>
        <end position="54"/>
    </location>
</feature>
<proteinExistence type="predicted"/>
<evidence type="ECO:0000313" key="3">
    <source>
        <dbReference type="EMBL" id="WXA91128.1"/>
    </source>
</evidence>
<keyword evidence="2" id="KW-0732">Signal</keyword>
<reference evidence="3 4" key="1">
    <citation type="submission" date="2021-12" db="EMBL/GenBank/DDBJ databases">
        <title>Discovery of the Pendulisporaceae a myxobacterial family with distinct sporulation behavior and unique specialized metabolism.</title>
        <authorList>
            <person name="Garcia R."/>
            <person name="Popoff A."/>
            <person name="Bader C.D."/>
            <person name="Loehr J."/>
            <person name="Walesch S."/>
            <person name="Walt C."/>
            <person name="Boldt J."/>
            <person name="Bunk B."/>
            <person name="Haeckl F.J.F.P.J."/>
            <person name="Gunesch A.P."/>
            <person name="Birkelbach J."/>
            <person name="Nuebel U."/>
            <person name="Pietschmann T."/>
            <person name="Bach T."/>
            <person name="Mueller R."/>
        </authorList>
    </citation>
    <scope>NUCLEOTIDE SEQUENCE [LARGE SCALE GENOMIC DNA]</scope>
    <source>
        <strain evidence="3 4">MSr12523</strain>
    </source>
</reference>
<evidence type="ECO:0000256" key="2">
    <source>
        <dbReference type="SAM" id="SignalP"/>
    </source>
</evidence>
<evidence type="ECO:0008006" key="5">
    <source>
        <dbReference type="Google" id="ProtNLM"/>
    </source>
</evidence>
<dbReference type="SUPFAM" id="SSF49899">
    <property type="entry name" value="Concanavalin A-like lectins/glucanases"/>
    <property type="match status" value="1"/>
</dbReference>
<dbReference type="EMBL" id="CP089982">
    <property type="protein sequence ID" value="WXA91128.1"/>
    <property type="molecule type" value="Genomic_DNA"/>
</dbReference>